<evidence type="ECO:0000313" key="2">
    <source>
        <dbReference type="EMBL" id="QQO11293.1"/>
    </source>
</evidence>
<dbReference type="Proteomes" id="UP000595917">
    <property type="component" value="Chromosome"/>
</dbReference>
<dbReference type="GO" id="GO:0008233">
    <property type="term" value="F:peptidase activity"/>
    <property type="evidence" value="ECO:0007669"/>
    <property type="project" value="InterPro"/>
</dbReference>
<keyword evidence="3" id="KW-1185">Reference proteome</keyword>
<proteinExistence type="predicted"/>
<gene>
    <name evidence="2" type="ORF">JFL75_02020</name>
</gene>
<name>A0A7T7XRY0_9SPIR</name>
<dbReference type="Pfam" id="PF13539">
    <property type="entry name" value="Peptidase_M15_4"/>
    <property type="match status" value="1"/>
</dbReference>
<dbReference type="EMBL" id="CP067089">
    <property type="protein sequence ID" value="QQO11293.1"/>
    <property type="molecule type" value="Genomic_DNA"/>
</dbReference>
<accession>A0A7T7XRY0</accession>
<dbReference type="InterPro" id="IPR009045">
    <property type="entry name" value="Zn_M74/Hedgehog-like"/>
</dbReference>
<reference evidence="2" key="1">
    <citation type="submission" date="2021-01" db="EMBL/GenBank/DDBJ databases">
        <title>Description of Breznakiella homolactica.</title>
        <authorList>
            <person name="Song Y."/>
            <person name="Brune A."/>
        </authorList>
    </citation>
    <scope>NUCLEOTIDE SEQUENCE</scope>
    <source>
        <strain evidence="2">RmG30</strain>
    </source>
</reference>
<feature type="domain" description="Peptidase M15C" evidence="1">
    <location>
        <begin position="168"/>
        <end position="245"/>
    </location>
</feature>
<sequence length="261" mass="30917">MKALAAAYPDILGPAESRDGDWAVPLRGQWYYYAEGRLLPEDMRSRALEFDPQPFYNYIADLPPWKEPSAEEAERFAAAADRRSARPSRRSQHFYDALWRAHDRNEAYERVKTIRFLGHNVLVHYYILTELSLVEERILEEAKTDPEVRQWVDELSTLTGWNWRGIADTQSRSLHAYGIAIDLLPRNLRGRETYWLWAAEHTPEWWAIPYNRRFHPPEAVIKAFEAYGFIWGGKWVFFDTMHFEYRPELLILSGIEMEKHR</sequence>
<dbReference type="KEGG" id="bhc:JFL75_02020"/>
<evidence type="ECO:0000259" key="1">
    <source>
        <dbReference type="Pfam" id="PF13539"/>
    </source>
</evidence>
<dbReference type="InterPro" id="IPR039561">
    <property type="entry name" value="Peptidase_M15C"/>
</dbReference>
<dbReference type="AlphaFoldDB" id="A0A7T7XRY0"/>
<evidence type="ECO:0000313" key="3">
    <source>
        <dbReference type="Proteomes" id="UP000595917"/>
    </source>
</evidence>
<organism evidence="2 3">
    <name type="scientific">Breznakiella homolactica</name>
    <dbReference type="NCBI Taxonomy" id="2798577"/>
    <lineage>
        <taxon>Bacteria</taxon>
        <taxon>Pseudomonadati</taxon>
        <taxon>Spirochaetota</taxon>
        <taxon>Spirochaetia</taxon>
        <taxon>Spirochaetales</taxon>
        <taxon>Breznakiellaceae</taxon>
        <taxon>Breznakiella</taxon>
    </lineage>
</organism>
<protein>
    <submittedName>
        <fullName evidence="2">M15 family metallopeptidase</fullName>
    </submittedName>
</protein>
<dbReference type="SUPFAM" id="SSF55166">
    <property type="entry name" value="Hedgehog/DD-peptidase"/>
    <property type="match status" value="1"/>
</dbReference>
<dbReference type="Gene3D" id="3.30.1380.10">
    <property type="match status" value="1"/>
</dbReference>